<sequence>MAPKRNNMIPNGHFHKDWQRRVRTWFNQPARKYRRRQARIEKAAAIAPRPISGLLRPSVRCPTGRYNRKLRVGRGFTLEELKLFAAKTWTTTESPANGVIEV</sequence>
<accession>A0A914W2B9</accession>
<dbReference type="GO" id="GO:0003723">
    <property type="term" value="F:RNA binding"/>
    <property type="evidence" value="ECO:0007669"/>
    <property type="project" value="TreeGrafter"/>
</dbReference>
<dbReference type="GO" id="GO:0006412">
    <property type="term" value="P:translation"/>
    <property type="evidence" value="ECO:0007669"/>
    <property type="project" value="InterPro"/>
</dbReference>
<evidence type="ECO:0000256" key="3">
    <source>
        <dbReference type="ARBA" id="ARBA00023274"/>
    </source>
</evidence>
<organism evidence="6 7">
    <name type="scientific">Plectus sambesii</name>
    <dbReference type="NCBI Taxonomy" id="2011161"/>
    <lineage>
        <taxon>Eukaryota</taxon>
        <taxon>Metazoa</taxon>
        <taxon>Ecdysozoa</taxon>
        <taxon>Nematoda</taxon>
        <taxon>Chromadorea</taxon>
        <taxon>Plectida</taxon>
        <taxon>Plectina</taxon>
        <taxon>Plectoidea</taxon>
        <taxon>Plectidae</taxon>
        <taxon>Plectus</taxon>
    </lineage>
</organism>
<reference evidence="7" key="1">
    <citation type="submission" date="2022-11" db="UniProtKB">
        <authorList>
            <consortium name="WormBaseParasite"/>
        </authorList>
    </citation>
    <scope>IDENTIFICATION</scope>
</reference>
<dbReference type="AlphaFoldDB" id="A0A914W2B9"/>
<evidence type="ECO:0000313" key="6">
    <source>
        <dbReference type="Proteomes" id="UP000887566"/>
    </source>
</evidence>
<evidence type="ECO:0000256" key="4">
    <source>
        <dbReference type="ARBA" id="ARBA00035216"/>
    </source>
</evidence>
<keyword evidence="6" id="KW-1185">Reference proteome</keyword>
<dbReference type="PANTHER" id="PTHR11722:SF0">
    <property type="entry name" value="LARGE RIBOSOMAL SUBUNIT PROTEIN EL13"/>
    <property type="match status" value="1"/>
</dbReference>
<dbReference type="WBParaSite" id="PSAMB.scaffold3009size20051.g20000.t1">
    <property type="protein sequence ID" value="PSAMB.scaffold3009size20051.g20000.t1"/>
    <property type="gene ID" value="PSAMB.scaffold3009size20051.g20000"/>
</dbReference>
<dbReference type="GO" id="GO:0022625">
    <property type="term" value="C:cytosolic large ribosomal subunit"/>
    <property type="evidence" value="ECO:0007669"/>
    <property type="project" value="TreeGrafter"/>
</dbReference>
<evidence type="ECO:0000313" key="7">
    <source>
        <dbReference type="WBParaSite" id="PSAMB.scaffold3009size20051.g20000.t1"/>
    </source>
</evidence>
<evidence type="ECO:0000256" key="1">
    <source>
        <dbReference type="ARBA" id="ARBA00005640"/>
    </source>
</evidence>
<dbReference type="GO" id="GO:0003735">
    <property type="term" value="F:structural constituent of ribosome"/>
    <property type="evidence" value="ECO:0007669"/>
    <property type="project" value="InterPro"/>
</dbReference>
<comment type="similarity">
    <text evidence="1">Belongs to the eukaryotic ribosomal protein eL13 family.</text>
</comment>
<name>A0A914W2B9_9BILA</name>
<evidence type="ECO:0000256" key="2">
    <source>
        <dbReference type="ARBA" id="ARBA00022980"/>
    </source>
</evidence>
<proteinExistence type="inferred from homology"/>
<dbReference type="Pfam" id="PF01294">
    <property type="entry name" value="Ribosomal_L13e"/>
    <property type="match status" value="1"/>
</dbReference>
<dbReference type="Proteomes" id="UP000887566">
    <property type="component" value="Unplaced"/>
</dbReference>
<protein>
    <recommendedName>
        <fullName evidence="4">Large ribosomal subunit protein eL13</fullName>
    </recommendedName>
    <alternativeName>
        <fullName evidence="5">60S ribosomal protein L13</fullName>
    </alternativeName>
</protein>
<dbReference type="InterPro" id="IPR001380">
    <property type="entry name" value="Ribosomal_eL13"/>
</dbReference>
<keyword evidence="3" id="KW-0687">Ribonucleoprotein</keyword>
<evidence type="ECO:0000256" key="5">
    <source>
        <dbReference type="ARBA" id="ARBA00035321"/>
    </source>
</evidence>
<dbReference type="PANTHER" id="PTHR11722">
    <property type="entry name" value="60S RIBOSOMAL PROTEIN L13"/>
    <property type="match status" value="1"/>
</dbReference>
<keyword evidence="2" id="KW-0689">Ribosomal protein</keyword>